<dbReference type="InterPro" id="IPR037401">
    <property type="entry name" value="SnoaL-like"/>
</dbReference>
<dbReference type="EMBL" id="JAHESF010000013">
    <property type="protein sequence ID" value="MBT1698187.1"/>
    <property type="molecule type" value="Genomic_DNA"/>
</dbReference>
<dbReference type="AlphaFoldDB" id="A0AAP2DNM6"/>
<dbReference type="Gene3D" id="3.10.450.50">
    <property type="match status" value="1"/>
</dbReference>
<organism evidence="2 3">
    <name type="scientific">Chryseosolibacter histidini</name>
    <dbReference type="NCBI Taxonomy" id="2782349"/>
    <lineage>
        <taxon>Bacteria</taxon>
        <taxon>Pseudomonadati</taxon>
        <taxon>Bacteroidota</taxon>
        <taxon>Cytophagia</taxon>
        <taxon>Cytophagales</taxon>
        <taxon>Chryseotaleaceae</taxon>
        <taxon>Chryseosolibacter</taxon>
    </lineage>
</organism>
<dbReference type="RefSeq" id="WP_254164098.1">
    <property type="nucleotide sequence ID" value="NZ_JAHESF010000013.1"/>
</dbReference>
<sequence length="156" mass="17851">MKVKNAAYGAVLLLMVCCGREMSSGIDEEGFMHVADGIAKGWNEGNAALAAEYFAEHAVYEEPPKKQFYKGQKSIYEFFGGEKGLDKPMHMKWHNLAFNREQQLGFGEYTFSMNNQYHGIVIMKFEDGKIVKWREYQYKSDLDWKTFAGESGFGVE</sequence>
<comment type="caution">
    <text evidence="2">The sequence shown here is derived from an EMBL/GenBank/DDBJ whole genome shotgun (WGS) entry which is preliminary data.</text>
</comment>
<dbReference type="SUPFAM" id="SSF54427">
    <property type="entry name" value="NTF2-like"/>
    <property type="match status" value="1"/>
</dbReference>
<protein>
    <submittedName>
        <fullName evidence="2">Nuclear transport factor 2 family protein</fullName>
    </submittedName>
</protein>
<evidence type="ECO:0000259" key="1">
    <source>
        <dbReference type="Pfam" id="PF12680"/>
    </source>
</evidence>
<proteinExistence type="predicted"/>
<accession>A0AAP2DNM6</accession>
<dbReference type="InterPro" id="IPR032710">
    <property type="entry name" value="NTF2-like_dom_sf"/>
</dbReference>
<evidence type="ECO:0000313" key="2">
    <source>
        <dbReference type="EMBL" id="MBT1698187.1"/>
    </source>
</evidence>
<dbReference type="Pfam" id="PF12680">
    <property type="entry name" value="SnoaL_2"/>
    <property type="match status" value="1"/>
</dbReference>
<keyword evidence="3" id="KW-1185">Reference proteome</keyword>
<reference evidence="2 3" key="1">
    <citation type="submission" date="2021-05" db="EMBL/GenBank/DDBJ databases">
        <title>A Polyphasic approach of four new species of the genus Ohtaekwangia: Ohtaekwangia histidinii sp. nov., Ohtaekwangia cretensis sp. nov., Ohtaekwangia indiensis sp. nov., Ohtaekwangia reichenbachii sp. nov. from diverse environment.</title>
        <authorList>
            <person name="Octaviana S."/>
        </authorList>
    </citation>
    <scope>NUCLEOTIDE SEQUENCE [LARGE SCALE GENOMIC DNA]</scope>
    <source>
        <strain evidence="2 3">PWU4</strain>
    </source>
</reference>
<evidence type="ECO:0000313" key="3">
    <source>
        <dbReference type="Proteomes" id="UP001319200"/>
    </source>
</evidence>
<dbReference type="Proteomes" id="UP001319200">
    <property type="component" value="Unassembled WGS sequence"/>
</dbReference>
<gene>
    <name evidence="2" type="ORF">KK083_14945</name>
</gene>
<name>A0AAP2DNM6_9BACT</name>
<feature type="domain" description="SnoaL-like" evidence="1">
    <location>
        <begin position="41"/>
        <end position="133"/>
    </location>
</feature>